<sequence length="306" mass="33971">MNILITGGAGFIGSHLADALIKLNHNVTIIDNLSSGTKFNVPSEAEFIEADIRTSSIANIFKNHKFDLVFHEAAQTLVPESIKNPYKDADENIMGLINVLESCRQTGVKKIIFSSSAAVYGNNSNLPLSENESLSPTSFYGLTKTTSEKYLNLYFEYFGIHYTILRYSNVYGPRQGANGEGGVIYIFAKALAENKPINIFGDGNQTRDFISVHDIVEANIAAITNGNEKILNISTETETTLNELANKMINLSKKDKNLIHYKKPRNGDIYRSCLSNKNAVAELNWKPKISLDKGLIETITYFKNKT</sequence>
<dbReference type="EMBL" id="AENT01000019">
    <property type="protein sequence ID" value="EFR42715.1"/>
    <property type="molecule type" value="Genomic_DNA"/>
</dbReference>
<reference evidence="3 4" key="1">
    <citation type="submission" date="2010-11" db="EMBL/GenBank/DDBJ databases">
        <authorList>
            <person name="Durkin A.S."/>
            <person name="Madupu R."/>
            <person name="Torralba M."/>
            <person name="Gillis M."/>
            <person name="Methe B."/>
            <person name="Sutton G."/>
            <person name="Nelson K.E."/>
        </authorList>
    </citation>
    <scope>NUCLEOTIDE SEQUENCE [LARGE SCALE GENOMIC DNA]</scope>
    <source>
        <strain evidence="3 4">UPII 345-E</strain>
    </source>
</reference>
<evidence type="ECO:0000256" key="1">
    <source>
        <dbReference type="ARBA" id="ARBA00007637"/>
    </source>
</evidence>
<evidence type="ECO:0000313" key="3">
    <source>
        <dbReference type="EMBL" id="EFR42715.1"/>
    </source>
</evidence>
<dbReference type="PANTHER" id="PTHR43000">
    <property type="entry name" value="DTDP-D-GLUCOSE 4,6-DEHYDRATASE-RELATED"/>
    <property type="match status" value="1"/>
</dbReference>
<dbReference type="Gene3D" id="3.90.25.10">
    <property type="entry name" value="UDP-galactose 4-epimerase, domain 1"/>
    <property type="match status" value="1"/>
</dbReference>
<dbReference type="RefSeq" id="WP_007554673.1">
    <property type="nucleotide sequence ID" value="NZ_AENT01000019.1"/>
</dbReference>
<accession>E4L937</accession>
<dbReference type="OrthoDB" id="9801785at2"/>
<comment type="similarity">
    <text evidence="1">Belongs to the NAD(P)-dependent epimerase/dehydratase family.</text>
</comment>
<name>E4L937_9FIRM</name>
<gene>
    <name evidence="3" type="ORF">HMPREF9220_0591</name>
</gene>
<dbReference type="eggNOG" id="COG1087">
    <property type="taxonomic scope" value="Bacteria"/>
</dbReference>
<dbReference type="Gene3D" id="3.40.50.720">
    <property type="entry name" value="NAD(P)-binding Rossmann-like Domain"/>
    <property type="match status" value="1"/>
</dbReference>
<dbReference type="InterPro" id="IPR036291">
    <property type="entry name" value="NAD(P)-bd_dom_sf"/>
</dbReference>
<comment type="caution">
    <text evidence="3">The sequence shown here is derived from an EMBL/GenBank/DDBJ whole genome shotgun (WGS) entry which is preliminary data.</text>
</comment>
<dbReference type="InterPro" id="IPR001509">
    <property type="entry name" value="Epimerase_deHydtase"/>
</dbReference>
<proteinExistence type="inferred from homology"/>
<protein>
    <submittedName>
        <fullName evidence="3">NAD dependent epimerase/dehydratase family protein</fullName>
    </submittedName>
</protein>
<evidence type="ECO:0000259" key="2">
    <source>
        <dbReference type="Pfam" id="PF01370"/>
    </source>
</evidence>
<dbReference type="AlphaFoldDB" id="E4L937"/>
<dbReference type="Proteomes" id="UP000004594">
    <property type="component" value="Unassembled WGS sequence"/>
</dbReference>
<evidence type="ECO:0000313" key="4">
    <source>
        <dbReference type="Proteomes" id="UP000004594"/>
    </source>
</evidence>
<dbReference type="Pfam" id="PF01370">
    <property type="entry name" value="Epimerase"/>
    <property type="match status" value="1"/>
</dbReference>
<dbReference type="SUPFAM" id="SSF51735">
    <property type="entry name" value="NAD(P)-binding Rossmann-fold domains"/>
    <property type="match status" value="1"/>
</dbReference>
<feature type="domain" description="NAD-dependent epimerase/dehydratase" evidence="2">
    <location>
        <begin position="3"/>
        <end position="233"/>
    </location>
</feature>
<organism evidence="3 4">
    <name type="scientific">Dialister micraerophilus UPII 345-E</name>
    <dbReference type="NCBI Taxonomy" id="910314"/>
    <lineage>
        <taxon>Bacteria</taxon>
        <taxon>Bacillati</taxon>
        <taxon>Bacillota</taxon>
        <taxon>Negativicutes</taxon>
        <taxon>Veillonellales</taxon>
        <taxon>Veillonellaceae</taxon>
        <taxon>Dialister</taxon>
    </lineage>
</organism>